<dbReference type="AlphaFoldDB" id="A0A7D4A147"/>
<reference evidence="2 3" key="1">
    <citation type="submission" date="2020-05" db="EMBL/GenBank/DDBJ databases">
        <title>Actinomadura verrucosospora NRRL-B18236 (PFL_A860) Genome sequencing and assembly.</title>
        <authorList>
            <person name="Samborskyy M."/>
        </authorList>
    </citation>
    <scope>NUCLEOTIDE SEQUENCE [LARGE SCALE GENOMIC DNA]</scope>
    <source>
        <strain evidence="2 3">NRRL:B18236</strain>
    </source>
</reference>
<sequence>MRGRPPQSKLGLRNTADLASAAVLYGLGTPENPPARSLEMSSAQIKRHVDSR</sequence>
<gene>
    <name evidence="2" type="ORF">ACTIVE_1601</name>
</gene>
<keyword evidence="3" id="KW-1185">Reference proteome</keyword>
<accession>A0A7D4A147</accession>
<organism evidence="2 3">
    <name type="scientific">Actinomadura verrucosospora</name>
    <dbReference type="NCBI Taxonomy" id="46165"/>
    <lineage>
        <taxon>Bacteria</taxon>
        <taxon>Bacillati</taxon>
        <taxon>Actinomycetota</taxon>
        <taxon>Actinomycetes</taxon>
        <taxon>Streptosporangiales</taxon>
        <taxon>Thermomonosporaceae</taxon>
        <taxon>Actinomadura</taxon>
    </lineage>
</organism>
<dbReference type="EMBL" id="CP053892">
    <property type="protein sequence ID" value="QKG19965.1"/>
    <property type="molecule type" value="Genomic_DNA"/>
</dbReference>
<evidence type="ECO:0000256" key="1">
    <source>
        <dbReference type="SAM" id="MobiDB-lite"/>
    </source>
</evidence>
<evidence type="ECO:0000313" key="3">
    <source>
        <dbReference type="Proteomes" id="UP000501240"/>
    </source>
</evidence>
<feature type="region of interest" description="Disordered" evidence="1">
    <location>
        <begin position="29"/>
        <end position="52"/>
    </location>
</feature>
<evidence type="ECO:0000313" key="2">
    <source>
        <dbReference type="EMBL" id="QKG19965.1"/>
    </source>
</evidence>
<proteinExistence type="predicted"/>
<protein>
    <submittedName>
        <fullName evidence="2">Uncharacterized protein</fullName>
    </submittedName>
</protein>
<name>A0A7D4A147_ACTVE</name>
<dbReference type="Proteomes" id="UP000501240">
    <property type="component" value="Chromosome"/>
</dbReference>